<protein>
    <submittedName>
        <fullName evidence="1">Uncharacterized protein</fullName>
    </submittedName>
</protein>
<reference evidence="1 2" key="1">
    <citation type="submission" date="2017-02" db="EMBL/GenBank/DDBJ databases">
        <title>Paraburkholderia sophoroidis sp. nov. and Paraburkholderia steynii sp. nov. rhizobial symbionts of the fynbos legume Hypocalyptus sophoroides.</title>
        <authorList>
            <person name="Steenkamp E.T."/>
            <person name="Beukes C.W."/>
            <person name="Van Zyl E."/>
            <person name="Avontuur J."/>
            <person name="Chan W.Y."/>
            <person name="Hassen A."/>
            <person name="Palmer M."/>
            <person name="Mthombeni L."/>
            <person name="Phalane F."/>
            <person name="Sereme K."/>
            <person name="Venter S.N."/>
        </authorList>
    </citation>
    <scope>NUCLEOTIDE SEQUENCE [LARGE SCALE GENOMIC DNA]</scope>
    <source>
        <strain evidence="1 2">HC1.1ba</strain>
    </source>
</reference>
<dbReference type="Proteomes" id="UP000294200">
    <property type="component" value="Unassembled WGS sequence"/>
</dbReference>
<sequence length="60" mass="6968">MQIRHSWIVRRHNLGIKSQSDGICMVHFLAESKVDHANPIKVALPWSNVMYEHEVVKYPA</sequence>
<evidence type="ECO:0000313" key="2">
    <source>
        <dbReference type="Proteomes" id="UP000294200"/>
    </source>
</evidence>
<name>A0A4R0X5T6_9BURK</name>
<keyword evidence="2" id="KW-1185">Reference proteome</keyword>
<gene>
    <name evidence="1" type="ORF">BZM27_33040</name>
</gene>
<organism evidence="1 2">
    <name type="scientific">Paraburkholderia steynii</name>
    <dbReference type="NCBI Taxonomy" id="1245441"/>
    <lineage>
        <taxon>Bacteria</taxon>
        <taxon>Pseudomonadati</taxon>
        <taxon>Pseudomonadota</taxon>
        <taxon>Betaproteobacteria</taxon>
        <taxon>Burkholderiales</taxon>
        <taxon>Burkholderiaceae</taxon>
        <taxon>Paraburkholderia</taxon>
    </lineage>
</organism>
<proteinExistence type="predicted"/>
<accession>A0A4R0X5T6</accession>
<dbReference type="AlphaFoldDB" id="A0A4R0X5T6"/>
<evidence type="ECO:0000313" key="1">
    <source>
        <dbReference type="EMBL" id="TCG05533.1"/>
    </source>
</evidence>
<dbReference type="EMBL" id="MWML01000161">
    <property type="protein sequence ID" value="TCG05533.1"/>
    <property type="molecule type" value="Genomic_DNA"/>
</dbReference>
<comment type="caution">
    <text evidence="1">The sequence shown here is derived from an EMBL/GenBank/DDBJ whole genome shotgun (WGS) entry which is preliminary data.</text>
</comment>